<keyword evidence="2" id="KW-1185">Reference proteome</keyword>
<dbReference type="SUPFAM" id="SSF52047">
    <property type="entry name" value="RNI-like"/>
    <property type="match status" value="1"/>
</dbReference>
<proteinExistence type="predicted"/>
<evidence type="ECO:0008006" key="3">
    <source>
        <dbReference type="Google" id="ProtNLM"/>
    </source>
</evidence>
<dbReference type="InParanoid" id="A0A067PN14"/>
<dbReference type="EMBL" id="KL197723">
    <property type="protein sequence ID" value="KDQ56193.1"/>
    <property type="molecule type" value="Genomic_DNA"/>
</dbReference>
<sequence>MHHTHAPLALPFELIDLVADLIDDRSDLLSMALTCQSLNKHLIPSVLDYREIRAPFEGPYLWNHLAKNTHLARRVRTLRVVTEGYTPKLPKGIEEGGAIHEDGQHEEVFLRATFCTSQLVTFEWSDQRVRGLSFNRVSYDQLWDILVVSCPRLRNLDVCDNVNVLSEDSLVGRSGRLSAVNTLWYCKYTISFCGIRPLWRLSPAFVTNVVAHNPSLRCLDLIVPSLEEHLSPLGDEFGEILLPSLTSFSLYCFTFASPTTLSRFLRLNSTLESVALDSPYSLQSLAKGDLPNLHHFWSKDAQWTSVCLAMPPIWELHCVFDGLEDREVLNAFNSVSSTLKFTYIYWTGYRVHDIENPFPRFGRDVSNALCETLRAIHIEYRGNLNNGYWASRRR</sequence>
<protein>
    <recommendedName>
        <fullName evidence="3">F-box domain-containing protein</fullName>
    </recommendedName>
</protein>
<dbReference type="AlphaFoldDB" id="A0A067PN14"/>
<dbReference type="HOGENOM" id="CLU_046444_1_0_1"/>
<dbReference type="Gene3D" id="3.80.10.10">
    <property type="entry name" value="Ribonuclease Inhibitor"/>
    <property type="match status" value="1"/>
</dbReference>
<reference evidence="2" key="1">
    <citation type="journal article" date="2014" name="Proc. Natl. Acad. Sci. U.S.A.">
        <title>Extensive sampling of basidiomycete genomes demonstrates inadequacy of the white-rot/brown-rot paradigm for wood decay fungi.</title>
        <authorList>
            <person name="Riley R."/>
            <person name="Salamov A.A."/>
            <person name="Brown D.W."/>
            <person name="Nagy L.G."/>
            <person name="Floudas D."/>
            <person name="Held B.W."/>
            <person name="Levasseur A."/>
            <person name="Lombard V."/>
            <person name="Morin E."/>
            <person name="Otillar R."/>
            <person name="Lindquist E.A."/>
            <person name="Sun H."/>
            <person name="LaButti K.M."/>
            <person name="Schmutz J."/>
            <person name="Jabbour D."/>
            <person name="Luo H."/>
            <person name="Baker S.E."/>
            <person name="Pisabarro A.G."/>
            <person name="Walton J.D."/>
            <person name="Blanchette R.A."/>
            <person name="Henrissat B."/>
            <person name="Martin F."/>
            <person name="Cullen D."/>
            <person name="Hibbett D.S."/>
            <person name="Grigoriev I.V."/>
        </authorList>
    </citation>
    <scope>NUCLEOTIDE SEQUENCE [LARGE SCALE GENOMIC DNA]</scope>
    <source>
        <strain evidence="2">MUCL 33604</strain>
    </source>
</reference>
<evidence type="ECO:0000313" key="2">
    <source>
        <dbReference type="Proteomes" id="UP000027265"/>
    </source>
</evidence>
<organism evidence="1 2">
    <name type="scientific">Jaapia argillacea MUCL 33604</name>
    <dbReference type="NCBI Taxonomy" id="933084"/>
    <lineage>
        <taxon>Eukaryota</taxon>
        <taxon>Fungi</taxon>
        <taxon>Dikarya</taxon>
        <taxon>Basidiomycota</taxon>
        <taxon>Agaricomycotina</taxon>
        <taxon>Agaricomycetes</taxon>
        <taxon>Agaricomycetidae</taxon>
        <taxon>Jaapiales</taxon>
        <taxon>Jaapiaceae</taxon>
        <taxon>Jaapia</taxon>
    </lineage>
</organism>
<accession>A0A067PN14</accession>
<evidence type="ECO:0000313" key="1">
    <source>
        <dbReference type="EMBL" id="KDQ56193.1"/>
    </source>
</evidence>
<name>A0A067PN14_9AGAM</name>
<dbReference type="Proteomes" id="UP000027265">
    <property type="component" value="Unassembled WGS sequence"/>
</dbReference>
<gene>
    <name evidence="1" type="ORF">JAAARDRAFT_208367</name>
</gene>
<dbReference type="InterPro" id="IPR032675">
    <property type="entry name" value="LRR_dom_sf"/>
</dbReference>